<evidence type="ECO:0000256" key="4">
    <source>
        <dbReference type="ARBA" id="ARBA00023295"/>
    </source>
</evidence>
<dbReference type="FunFam" id="2.60.120.200:FF:000025">
    <property type="entry name" value="Xyloglucan endotransglucosylase/hydrolase"/>
    <property type="match status" value="1"/>
</dbReference>
<dbReference type="GO" id="GO:0009834">
    <property type="term" value="P:plant-type secondary cell wall biogenesis"/>
    <property type="evidence" value="ECO:0000318"/>
    <property type="project" value="GO_Central"/>
</dbReference>
<keyword evidence="5" id="KW-0052">Apoplast</keyword>
<dbReference type="GO" id="GO:0009505">
    <property type="term" value="C:plant-type cell wall"/>
    <property type="evidence" value="ECO:0000318"/>
    <property type="project" value="GO_Central"/>
</dbReference>
<dbReference type="InterPro" id="IPR016455">
    <property type="entry name" value="XTH"/>
</dbReference>
<dbReference type="InterPro" id="IPR000757">
    <property type="entry name" value="Beta-glucanase-like"/>
</dbReference>
<dbReference type="PIRSF" id="PIRSF005604">
    <property type="entry name" value="XET"/>
    <property type="match status" value="1"/>
</dbReference>
<dbReference type="GO" id="GO:0010411">
    <property type="term" value="P:xyloglucan metabolic process"/>
    <property type="evidence" value="ECO:0000318"/>
    <property type="project" value="GO_Central"/>
</dbReference>
<evidence type="ECO:0000313" key="6">
    <source>
        <dbReference type="Proteomes" id="UP000189703"/>
    </source>
</evidence>
<dbReference type="GO" id="GO:0071555">
    <property type="term" value="P:cell wall organization"/>
    <property type="evidence" value="ECO:0007669"/>
    <property type="project" value="UniProtKB-KW"/>
</dbReference>
<dbReference type="Gene3D" id="2.60.120.200">
    <property type="match status" value="1"/>
</dbReference>
<dbReference type="GO" id="GO:0048046">
    <property type="term" value="C:apoplast"/>
    <property type="evidence" value="ECO:0007669"/>
    <property type="project" value="UniProtKB-SubCell"/>
</dbReference>
<evidence type="ECO:0000313" key="7">
    <source>
        <dbReference type="RefSeq" id="XP_010246431.1"/>
    </source>
</evidence>
<evidence type="ECO:0000256" key="3">
    <source>
        <dbReference type="ARBA" id="ARBA00023157"/>
    </source>
</evidence>
<proteinExistence type="inferred from homology"/>
<keyword evidence="5" id="KW-0134">Cell wall</keyword>
<gene>
    <name evidence="7" type="primary">LOC104589721</name>
</gene>
<comment type="PTM">
    <text evidence="5">Contains at least one intrachain disulfide bond essential for its enzymatic activity.</text>
</comment>
<dbReference type="OMA" id="AECAFNA"/>
<keyword evidence="4 5" id="KW-0326">Glycosidase</keyword>
<evidence type="ECO:0000256" key="2">
    <source>
        <dbReference type="ARBA" id="ARBA00022801"/>
    </source>
</evidence>
<dbReference type="InterPro" id="IPR010713">
    <property type="entry name" value="XET_C"/>
</dbReference>
<dbReference type="Pfam" id="PF00722">
    <property type="entry name" value="Glyco_hydro_16"/>
    <property type="match status" value="1"/>
</dbReference>
<organism evidence="6 7">
    <name type="scientific">Nelumbo nucifera</name>
    <name type="common">Sacred lotus</name>
    <dbReference type="NCBI Taxonomy" id="4432"/>
    <lineage>
        <taxon>Eukaryota</taxon>
        <taxon>Viridiplantae</taxon>
        <taxon>Streptophyta</taxon>
        <taxon>Embryophyta</taxon>
        <taxon>Tracheophyta</taxon>
        <taxon>Spermatophyta</taxon>
        <taxon>Magnoliopsida</taxon>
        <taxon>Proteales</taxon>
        <taxon>Nelumbonaceae</taxon>
        <taxon>Nelumbo</taxon>
    </lineage>
</organism>
<protein>
    <recommendedName>
        <fullName evidence="5">Xyloglucan endotransglucosylase/hydrolase</fullName>
        <ecNumber evidence="5">2.4.1.207</ecNumber>
    </recommendedName>
</protein>
<dbReference type="CDD" id="cd02176">
    <property type="entry name" value="GH16_XET"/>
    <property type="match status" value="1"/>
</dbReference>
<keyword evidence="3" id="KW-1015">Disulfide bond</keyword>
<dbReference type="PROSITE" id="PS51762">
    <property type="entry name" value="GH16_2"/>
    <property type="match status" value="1"/>
</dbReference>
<dbReference type="PANTHER" id="PTHR31062">
    <property type="entry name" value="XYLOGLUCAN ENDOTRANSGLUCOSYLASE/HYDROLASE PROTEIN 8-RELATED"/>
    <property type="match status" value="1"/>
</dbReference>
<dbReference type="RefSeq" id="XP_010246431.1">
    <property type="nucleotide sequence ID" value="XM_010248129.1"/>
</dbReference>
<dbReference type="eggNOG" id="ENOG502QQ71">
    <property type="taxonomic scope" value="Eukaryota"/>
</dbReference>
<dbReference type="EC" id="2.4.1.207" evidence="5"/>
<comment type="function">
    <text evidence="5">Catalyzes xyloglucan endohydrolysis (XEH) and/or endotransglycosylation (XET). Cleaves and religates xyloglucan polymers, an essential constituent of the primary cell wall, and thereby participates in cell wall construction of growing tissues.</text>
</comment>
<dbReference type="GO" id="GO:0016762">
    <property type="term" value="F:xyloglucan:xyloglucosyl transferase activity"/>
    <property type="evidence" value="ECO:0000318"/>
    <property type="project" value="GO_Central"/>
</dbReference>
<dbReference type="InterPro" id="IPR013320">
    <property type="entry name" value="ConA-like_dom_sf"/>
</dbReference>
<dbReference type="SUPFAM" id="SSF49899">
    <property type="entry name" value="Concanavalin A-like lectins/glucanases"/>
    <property type="match status" value="1"/>
</dbReference>
<dbReference type="Proteomes" id="UP000189703">
    <property type="component" value="Unplaced"/>
</dbReference>
<feature type="chain" id="PRO_5043056577" description="Xyloglucan endotransglucosylase/hydrolase" evidence="5">
    <location>
        <begin position="23"/>
        <end position="280"/>
    </location>
</feature>
<keyword evidence="2 5" id="KW-0378">Hydrolase</keyword>
<keyword evidence="5" id="KW-0732">Signal</keyword>
<evidence type="ECO:0000256" key="1">
    <source>
        <dbReference type="ARBA" id="ARBA00022679"/>
    </source>
</evidence>
<dbReference type="AlphaFoldDB" id="A0A1U7Z2T6"/>
<dbReference type="InterPro" id="IPR044791">
    <property type="entry name" value="Beta-glucanase/XTH"/>
</dbReference>
<feature type="signal peptide" evidence="5">
    <location>
        <begin position="1"/>
        <end position="22"/>
    </location>
</feature>
<keyword evidence="5" id="KW-0961">Cell wall biogenesis/degradation</keyword>
<reference evidence="7" key="1">
    <citation type="submission" date="2025-08" db="UniProtKB">
        <authorList>
            <consortium name="RefSeq"/>
        </authorList>
    </citation>
    <scope>IDENTIFICATION</scope>
</reference>
<comment type="similarity">
    <text evidence="5">Belongs to the glycosyl hydrolase 16 family.</text>
</comment>
<dbReference type="KEGG" id="nnu:104589721"/>
<keyword evidence="1 5" id="KW-0808">Transferase</keyword>
<dbReference type="Pfam" id="PF06955">
    <property type="entry name" value="XET_C"/>
    <property type="match status" value="1"/>
</dbReference>
<name>A0A1U7Z2T6_NELNU</name>
<keyword evidence="6" id="KW-1185">Reference proteome</keyword>
<evidence type="ECO:0000256" key="5">
    <source>
        <dbReference type="RuleBase" id="RU361120"/>
    </source>
</evidence>
<comment type="subcellular location">
    <subcellularLocation>
        <location evidence="5">Secreted</location>
        <location evidence="5">Cell wall</location>
    </subcellularLocation>
    <subcellularLocation>
        <location evidence="5">Secreted</location>
        <location evidence="5">Extracellular space</location>
        <location evidence="5">Apoplast</location>
    </subcellularLocation>
</comment>
<dbReference type="OrthoDB" id="4781at2759"/>
<dbReference type="GO" id="GO:0004553">
    <property type="term" value="F:hydrolase activity, hydrolyzing O-glycosyl compounds"/>
    <property type="evidence" value="ECO:0007669"/>
    <property type="project" value="InterPro"/>
</dbReference>
<accession>A0A1U7Z2T6</accession>
<sequence length="280" mass="31740">MTVPSKYVIELLLLLLFPLSSSMCMADFHSDTGVLFCPNHMKVSPDGRQVDLVMDQSCGSGFQSNKAFIFGKFDIRMKLITGMSAGTVTTFYLNSTLGKWHDEIDFEFLGHIGATHYILQTNIFTKNVGSREQRIHLWFNPTADFHNYSILWNPHQIIFYVDNVPIRVFRTGATGVPYPSQQPMTVYGSLWDGSNWATEGGKIKVDWSKAPFVASYRDYNVDACVWSGHGQSTRCTNPSLPWMSHTLDAGELKQLEWVRKNYLIYDYCTDPTGTKPECSV</sequence>
<dbReference type="GeneID" id="104589721"/>
<keyword evidence="5" id="KW-0964">Secreted</keyword>